<dbReference type="RefSeq" id="WP_188527210.1">
    <property type="nucleotide sequence ID" value="NZ_BMGI01000002.1"/>
</dbReference>
<protein>
    <submittedName>
        <fullName evidence="1">Uncharacterized protein</fullName>
    </submittedName>
</protein>
<dbReference type="InterPro" id="IPR012545">
    <property type="entry name" value="DUF1697"/>
</dbReference>
<dbReference type="PANTHER" id="PTHR36439:SF1">
    <property type="entry name" value="DUF1697 DOMAIN-CONTAINING PROTEIN"/>
    <property type="match status" value="1"/>
</dbReference>
<evidence type="ECO:0000313" key="1">
    <source>
        <dbReference type="EMBL" id="GGD33623.1"/>
    </source>
</evidence>
<keyword evidence="2" id="KW-1185">Reference proteome</keyword>
<reference evidence="2" key="1">
    <citation type="journal article" date="2019" name="Int. J. Syst. Evol. Microbiol.">
        <title>The Global Catalogue of Microorganisms (GCM) 10K type strain sequencing project: providing services to taxonomists for standard genome sequencing and annotation.</title>
        <authorList>
            <consortium name="The Broad Institute Genomics Platform"/>
            <consortium name="The Broad Institute Genome Sequencing Center for Infectious Disease"/>
            <person name="Wu L."/>
            <person name="Ma J."/>
        </authorList>
    </citation>
    <scope>NUCLEOTIDE SEQUENCE [LARGE SCALE GENOMIC DNA]</scope>
    <source>
        <strain evidence="2">CGMCC 1.12922</strain>
    </source>
</reference>
<dbReference type="Gene3D" id="3.30.70.1280">
    <property type="entry name" value="SP0830-like domains"/>
    <property type="match status" value="1"/>
</dbReference>
<sequence length="180" mass="19697">MNAWVLLLDAIGKVESGRLPASALRRLLKGFGLRQVKTFPKSNDAIFCGVIDARAFGSFVEDMIAANHGWRPRALVLSRERFAEIIAARPAAGTTRNSAEAHIWFLHRSSPARSEALRKLAAPGDRLALTEDALYHHAPGGIDRARLAARLEAVLGVRTTLRAPAEVNRIDETLATLRDD</sequence>
<dbReference type="SUPFAM" id="SSF160379">
    <property type="entry name" value="SP0830-like"/>
    <property type="match status" value="1"/>
</dbReference>
<dbReference type="Pfam" id="PF08002">
    <property type="entry name" value="DUF1697"/>
    <property type="match status" value="1"/>
</dbReference>
<gene>
    <name evidence="1" type="ORF">GCM10011358_17100</name>
</gene>
<accession>A0ABQ1QMC8</accession>
<comment type="caution">
    <text evidence="1">The sequence shown here is derived from an EMBL/GenBank/DDBJ whole genome shotgun (WGS) entry which is preliminary data.</text>
</comment>
<organism evidence="1 2">
    <name type="scientific">Sinisalibacter lacisalsi</name>
    <dbReference type="NCBI Taxonomy" id="1526570"/>
    <lineage>
        <taxon>Bacteria</taxon>
        <taxon>Pseudomonadati</taxon>
        <taxon>Pseudomonadota</taxon>
        <taxon>Alphaproteobacteria</taxon>
        <taxon>Rhodobacterales</taxon>
        <taxon>Roseobacteraceae</taxon>
        <taxon>Sinisalibacter</taxon>
    </lineage>
</organism>
<dbReference type="PANTHER" id="PTHR36439">
    <property type="entry name" value="BLL4334 PROTEIN"/>
    <property type="match status" value="1"/>
</dbReference>
<dbReference type="EMBL" id="BMGI01000002">
    <property type="protein sequence ID" value="GGD33623.1"/>
    <property type="molecule type" value="Genomic_DNA"/>
</dbReference>
<evidence type="ECO:0000313" key="2">
    <source>
        <dbReference type="Proteomes" id="UP000617355"/>
    </source>
</evidence>
<dbReference type="Proteomes" id="UP000617355">
    <property type="component" value="Unassembled WGS sequence"/>
</dbReference>
<name>A0ABQ1QMC8_9RHOB</name>
<proteinExistence type="predicted"/>